<evidence type="ECO:0000313" key="2">
    <source>
        <dbReference type="RefSeq" id="XP_071900913.1"/>
    </source>
</evidence>
<keyword evidence="1" id="KW-1185">Reference proteome</keyword>
<dbReference type="RefSeq" id="XP_071900913.1">
    <property type="nucleotide sequence ID" value="XM_072044812.1"/>
</dbReference>
<sequence>MLSQEHYTERLLRKFENYDVTPVSTPYDANTQLKKNNGDPIAQSKYAQIIGSLMHLMNFTRPDIAYAVCRLSRYTHNPNREHWFALVRLMKYLRGTLNFGILYSGFPTVLEGYSDANWISDSNDTKSTSGYVFTLGGDAIAWKSARQTIIARSTMESEFVALELTGTEAEWLRNFLANIPSTKDLLPPVSIHCDCQAAIAIAKNKSYNCKSQHMRLRYDVVK</sequence>
<dbReference type="SUPFAM" id="SSF56672">
    <property type="entry name" value="DNA/RNA polymerases"/>
    <property type="match status" value="1"/>
</dbReference>
<evidence type="ECO:0000313" key="1">
    <source>
        <dbReference type="Proteomes" id="UP001652660"/>
    </source>
</evidence>
<name>A0ABM4U0W3_COFAR</name>
<gene>
    <name evidence="2" type="primary">LOC140004677</name>
</gene>
<accession>A0ABM4U0W3</accession>
<dbReference type="PANTHER" id="PTHR11439:SF521">
    <property type="entry name" value="RNA-DIRECTED DNA POLYMERASE"/>
    <property type="match status" value="1"/>
</dbReference>
<proteinExistence type="predicted"/>
<dbReference type="InterPro" id="IPR043502">
    <property type="entry name" value="DNA/RNA_pol_sf"/>
</dbReference>
<organism evidence="1 2">
    <name type="scientific">Coffea arabica</name>
    <name type="common">Arabian coffee</name>
    <dbReference type="NCBI Taxonomy" id="13443"/>
    <lineage>
        <taxon>Eukaryota</taxon>
        <taxon>Viridiplantae</taxon>
        <taxon>Streptophyta</taxon>
        <taxon>Embryophyta</taxon>
        <taxon>Tracheophyta</taxon>
        <taxon>Spermatophyta</taxon>
        <taxon>Magnoliopsida</taxon>
        <taxon>eudicotyledons</taxon>
        <taxon>Gunneridae</taxon>
        <taxon>Pentapetalae</taxon>
        <taxon>asterids</taxon>
        <taxon>lamiids</taxon>
        <taxon>Gentianales</taxon>
        <taxon>Rubiaceae</taxon>
        <taxon>Ixoroideae</taxon>
        <taxon>Gardenieae complex</taxon>
        <taxon>Bertiereae - Coffeeae clade</taxon>
        <taxon>Coffeeae</taxon>
        <taxon>Coffea</taxon>
    </lineage>
</organism>
<protein>
    <submittedName>
        <fullName evidence="2">Secreted RxLR effector protein 161-like</fullName>
    </submittedName>
</protein>
<dbReference type="Proteomes" id="UP001652660">
    <property type="component" value="Chromosome 4c"/>
</dbReference>
<reference evidence="2" key="1">
    <citation type="submission" date="2025-08" db="UniProtKB">
        <authorList>
            <consortium name="RefSeq"/>
        </authorList>
    </citation>
    <scope>IDENTIFICATION</scope>
    <source>
        <tissue evidence="2">Leaves</tissue>
    </source>
</reference>
<dbReference type="PANTHER" id="PTHR11439">
    <property type="entry name" value="GAG-POL-RELATED RETROTRANSPOSON"/>
    <property type="match status" value="1"/>
</dbReference>
<dbReference type="CDD" id="cd09272">
    <property type="entry name" value="RNase_HI_RT_Ty1"/>
    <property type="match status" value="1"/>
</dbReference>
<dbReference type="GeneID" id="140004677"/>